<dbReference type="EMBL" id="RJJG01000003">
    <property type="protein sequence ID" value="RNI09790.1"/>
    <property type="molecule type" value="Genomic_DNA"/>
</dbReference>
<evidence type="ECO:0000313" key="4">
    <source>
        <dbReference type="EMBL" id="RNI09790.1"/>
    </source>
</evidence>
<dbReference type="GO" id="GO:0005886">
    <property type="term" value="C:plasma membrane"/>
    <property type="evidence" value="ECO:0007669"/>
    <property type="project" value="InterPro"/>
</dbReference>
<dbReference type="Proteomes" id="UP000267921">
    <property type="component" value="Unassembled WGS sequence"/>
</dbReference>
<dbReference type="Proteomes" id="UP000198669">
    <property type="component" value="Unassembled WGS sequence"/>
</dbReference>
<sequence>MDKKQKQILAVITILAFAILGLWGIDTGQTYYMVSEIKENIDDFGGNDINTMGAIRQGTLDVKPGNITFMLQDIEQPEKYIEVEYTGDLPPNLEEGKELSIEGKIDKQGNLKAEKIVMGCPSKYSE</sequence>
<name>A0A1L3Q2Y0_9EURY</name>
<dbReference type="STRING" id="2177.BHR79_06415"/>
<evidence type="ECO:0000313" key="7">
    <source>
        <dbReference type="Proteomes" id="UP000198669"/>
    </source>
</evidence>
<dbReference type="InterPro" id="IPR036127">
    <property type="entry name" value="CcmE-like_sf"/>
</dbReference>
<keyword evidence="6" id="KW-1185">Reference proteome</keyword>
<reference evidence="4 8" key="3">
    <citation type="submission" date="2018-10" db="EMBL/GenBank/DDBJ databases">
        <title>Cultivation of a novel Methanohalophilus strain from Kebrit Deep of the Red Sea and a genomic comparison of members of the genus Methanohalophilus.</title>
        <authorList>
            <person name="Guan Y."/>
            <person name="Ngugi D.K."/>
            <person name="Stingl U."/>
        </authorList>
    </citation>
    <scope>NUCLEOTIDE SEQUENCE [LARGE SCALE GENOMIC DNA]</scope>
    <source>
        <strain evidence="4 8">DSM 3094</strain>
    </source>
</reference>
<dbReference type="RefSeq" id="WP_072561587.1">
    <property type="nucleotide sequence ID" value="NZ_CP017921.1"/>
</dbReference>
<evidence type="ECO:0000313" key="3">
    <source>
        <dbReference type="EMBL" id="APH39151.1"/>
    </source>
</evidence>
<dbReference type="GeneID" id="30583384"/>
<reference evidence="5 7" key="2">
    <citation type="submission" date="2016-10" db="EMBL/GenBank/DDBJ databases">
        <authorList>
            <person name="de Groot N.N."/>
        </authorList>
    </citation>
    <scope>NUCLEOTIDE SEQUENCE [LARGE SCALE GENOMIC DNA]</scope>
    <source>
        <strain evidence="5 7">Z-7982</strain>
    </source>
</reference>
<dbReference type="EMBL" id="FNMU01000003">
    <property type="protein sequence ID" value="SDW57274.1"/>
    <property type="molecule type" value="Genomic_DNA"/>
</dbReference>
<evidence type="ECO:0000313" key="6">
    <source>
        <dbReference type="Proteomes" id="UP000186879"/>
    </source>
</evidence>
<dbReference type="OrthoDB" id="120603at2157"/>
<proteinExistence type="predicted"/>
<evidence type="ECO:0000313" key="5">
    <source>
        <dbReference type="EMBL" id="SDW57274.1"/>
    </source>
</evidence>
<protein>
    <submittedName>
        <fullName evidence="3">Cytochrome c biogenesis protein CcmE</fullName>
    </submittedName>
    <submittedName>
        <fullName evidence="4">Cytochrome c maturation protein CcmE</fullName>
    </submittedName>
    <submittedName>
        <fullName evidence="5">Cytochrome c-type biogenesis protein CcmE</fullName>
    </submittedName>
</protein>
<organism evidence="3 6">
    <name type="scientific">Methanohalophilus halophilus</name>
    <dbReference type="NCBI Taxonomy" id="2177"/>
    <lineage>
        <taxon>Archaea</taxon>
        <taxon>Methanobacteriati</taxon>
        <taxon>Methanobacteriota</taxon>
        <taxon>Stenosarchaea group</taxon>
        <taxon>Methanomicrobia</taxon>
        <taxon>Methanosarcinales</taxon>
        <taxon>Methanosarcinaceae</taxon>
        <taxon>Methanohalophilus</taxon>
    </lineage>
</organism>
<evidence type="ECO:0000256" key="2">
    <source>
        <dbReference type="ARBA" id="ARBA00023136"/>
    </source>
</evidence>
<dbReference type="GO" id="GO:0017004">
    <property type="term" value="P:cytochrome complex assembly"/>
    <property type="evidence" value="ECO:0007669"/>
    <property type="project" value="InterPro"/>
</dbReference>
<dbReference type="KEGG" id="mhaz:BHR79_06415"/>
<evidence type="ECO:0000256" key="1">
    <source>
        <dbReference type="ARBA" id="ARBA00004370"/>
    </source>
</evidence>
<dbReference type="AlphaFoldDB" id="A0A1L3Q2Y0"/>
<dbReference type="SUPFAM" id="SSF82093">
    <property type="entry name" value="Heme chaperone CcmE"/>
    <property type="match status" value="1"/>
</dbReference>
<dbReference type="Gene3D" id="2.40.50.140">
    <property type="entry name" value="Nucleic acid-binding proteins"/>
    <property type="match status" value="1"/>
</dbReference>
<evidence type="ECO:0000313" key="8">
    <source>
        <dbReference type="Proteomes" id="UP000267921"/>
    </source>
</evidence>
<dbReference type="Proteomes" id="UP000186879">
    <property type="component" value="Chromosome"/>
</dbReference>
<reference evidence="3 6" key="1">
    <citation type="submission" date="2016-10" db="EMBL/GenBank/DDBJ databases">
        <title>Methanohalophilus halophilus.</title>
        <authorList>
            <person name="L'haridon S."/>
        </authorList>
    </citation>
    <scope>NUCLEOTIDE SEQUENCE [LARGE SCALE GENOMIC DNA]</scope>
    <source>
        <strain evidence="3 6">Z-7982</strain>
    </source>
</reference>
<dbReference type="EMBL" id="CP017921">
    <property type="protein sequence ID" value="APH39151.1"/>
    <property type="molecule type" value="Genomic_DNA"/>
</dbReference>
<comment type="subcellular location">
    <subcellularLocation>
        <location evidence="1">Membrane</location>
    </subcellularLocation>
</comment>
<gene>
    <name evidence="3" type="ORF">BHR79_06415</name>
    <name evidence="4" type="ORF">EFE40_03835</name>
    <name evidence="5" type="ORF">SAMN04515625_1228</name>
</gene>
<dbReference type="Pfam" id="PF03100">
    <property type="entry name" value="CcmE"/>
    <property type="match status" value="1"/>
</dbReference>
<dbReference type="InterPro" id="IPR004329">
    <property type="entry name" value="CcmE"/>
</dbReference>
<keyword evidence="2" id="KW-0472">Membrane</keyword>
<dbReference type="GO" id="GO:0020037">
    <property type="term" value="F:heme binding"/>
    <property type="evidence" value="ECO:0007669"/>
    <property type="project" value="InterPro"/>
</dbReference>
<accession>A0A1L3Q2Y0</accession>
<dbReference type="GO" id="GO:0017003">
    <property type="term" value="P:protein-heme linkage"/>
    <property type="evidence" value="ECO:0007669"/>
    <property type="project" value="InterPro"/>
</dbReference>
<dbReference type="InterPro" id="IPR012340">
    <property type="entry name" value="NA-bd_OB-fold"/>
</dbReference>